<dbReference type="AlphaFoldDB" id="A0A1W6MZ00"/>
<dbReference type="InterPro" id="IPR002347">
    <property type="entry name" value="SDR_fam"/>
</dbReference>
<dbReference type="RefSeq" id="WP_085772932.1">
    <property type="nucleotide sequence ID" value="NZ_AP027149.1"/>
</dbReference>
<accession>A0A1W6MZ00</accession>
<evidence type="ECO:0000313" key="2">
    <source>
        <dbReference type="EMBL" id="ARN82798.1"/>
    </source>
</evidence>
<protein>
    <submittedName>
        <fullName evidence="2">Short-chain dehydrogenase</fullName>
    </submittedName>
</protein>
<dbReference type="EMBL" id="CP019948">
    <property type="protein sequence ID" value="ARN82798.1"/>
    <property type="molecule type" value="Genomic_DNA"/>
</dbReference>
<dbReference type="SUPFAM" id="SSF51735">
    <property type="entry name" value="NAD(P)-binding Rossmann-fold domains"/>
    <property type="match status" value="1"/>
</dbReference>
<keyword evidence="3" id="KW-1185">Reference proteome</keyword>
<dbReference type="Gene3D" id="3.40.50.720">
    <property type="entry name" value="NAD(P)-binding Rossmann-like Domain"/>
    <property type="match status" value="1"/>
</dbReference>
<dbReference type="KEGG" id="mbry:B1812_18780"/>
<dbReference type="InterPro" id="IPR050259">
    <property type="entry name" value="SDR"/>
</dbReference>
<sequence>MDLRIDGKSAIVCGASRGLGRACAEALAGEGALVTLVARRLQPLQIVADRIAGAGGRRPAIVAADVATAEGRAAVKAASAETDILVTNAGGPPAKDFTELTLGDWERALETNFLSAVEMIRVFAPSMSKRRWGRIVNITSATVRMPVERLDLSTSARLALTGYVAGVARQIAKDGVTINNLLPGTVMTERLAELGATAQALIARVPAGRAGKPEEVGAACAFLCSEQAGFITGQSLLVDGGLCALTI</sequence>
<dbReference type="Proteomes" id="UP000193978">
    <property type="component" value="Chromosome"/>
</dbReference>
<dbReference type="PANTHER" id="PTHR42879:SF6">
    <property type="entry name" value="NADPH-DEPENDENT REDUCTASE BACG"/>
    <property type="match status" value="1"/>
</dbReference>
<proteinExistence type="inferred from homology"/>
<name>A0A1W6MZ00_9HYPH</name>
<dbReference type="STRING" id="655015.B1812_18780"/>
<evidence type="ECO:0000313" key="3">
    <source>
        <dbReference type="Proteomes" id="UP000193978"/>
    </source>
</evidence>
<dbReference type="OrthoDB" id="9793325at2"/>
<dbReference type="InterPro" id="IPR036291">
    <property type="entry name" value="NAD(P)-bd_dom_sf"/>
</dbReference>
<evidence type="ECO:0000256" key="1">
    <source>
        <dbReference type="ARBA" id="ARBA00006484"/>
    </source>
</evidence>
<dbReference type="PRINTS" id="PR00081">
    <property type="entry name" value="GDHRDH"/>
</dbReference>
<gene>
    <name evidence="2" type="ORF">B1812_18780</name>
</gene>
<reference evidence="2 3" key="1">
    <citation type="submission" date="2017-02" db="EMBL/GenBank/DDBJ databases">
        <authorList>
            <person name="Peterson S.W."/>
        </authorList>
    </citation>
    <scope>NUCLEOTIDE SEQUENCE [LARGE SCALE GENOMIC DNA]</scope>
    <source>
        <strain evidence="2 3">S285</strain>
    </source>
</reference>
<comment type="similarity">
    <text evidence="1">Belongs to the short-chain dehydrogenases/reductases (SDR) family.</text>
</comment>
<organism evidence="2 3">
    <name type="scientific">Methylocystis bryophila</name>
    <dbReference type="NCBI Taxonomy" id="655015"/>
    <lineage>
        <taxon>Bacteria</taxon>
        <taxon>Pseudomonadati</taxon>
        <taxon>Pseudomonadota</taxon>
        <taxon>Alphaproteobacteria</taxon>
        <taxon>Hyphomicrobiales</taxon>
        <taxon>Methylocystaceae</taxon>
        <taxon>Methylocystis</taxon>
    </lineage>
</organism>
<dbReference type="PANTHER" id="PTHR42879">
    <property type="entry name" value="3-OXOACYL-(ACYL-CARRIER-PROTEIN) REDUCTASE"/>
    <property type="match status" value="1"/>
</dbReference>
<dbReference type="Pfam" id="PF13561">
    <property type="entry name" value="adh_short_C2"/>
    <property type="match status" value="1"/>
</dbReference>